<dbReference type="AlphaFoldDB" id="A0A9P8VQ57"/>
<feature type="domain" description="Heterokaryon incompatibility" evidence="1">
    <location>
        <begin position="87"/>
        <end position="242"/>
    </location>
</feature>
<dbReference type="OrthoDB" id="3486565at2759"/>
<evidence type="ECO:0000313" key="3">
    <source>
        <dbReference type="Proteomes" id="UP000777438"/>
    </source>
</evidence>
<keyword evidence="3" id="KW-1185">Reference proteome</keyword>
<dbReference type="EMBL" id="JAGPYM010000053">
    <property type="protein sequence ID" value="KAH6871572.1"/>
    <property type="molecule type" value="Genomic_DNA"/>
</dbReference>
<organism evidence="2 3">
    <name type="scientific">Thelonectria olida</name>
    <dbReference type="NCBI Taxonomy" id="1576542"/>
    <lineage>
        <taxon>Eukaryota</taxon>
        <taxon>Fungi</taxon>
        <taxon>Dikarya</taxon>
        <taxon>Ascomycota</taxon>
        <taxon>Pezizomycotina</taxon>
        <taxon>Sordariomycetes</taxon>
        <taxon>Hypocreomycetidae</taxon>
        <taxon>Hypocreales</taxon>
        <taxon>Nectriaceae</taxon>
        <taxon>Thelonectria</taxon>
    </lineage>
</organism>
<gene>
    <name evidence="2" type="ORF">B0T10DRAFT_590999</name>
</gene>
<reference evidence="2 3" key="1">
    <citation type="journal article" date="2021" name="Nat. Commun.">
        <title>Genetic determinants of endophytism in the Arabidopsis root mycobiome.</title>
        <authorList>
            <person name="Mesny F."/>
            <person name="Miyauchi S."/>
            <person name="Thiergart T."/>
            <person name="Pickel B."/>
            <person name="Atanasova L."/>
            <person name="Karlsson M."/>
            <person name="Huettel B."/>
            <person name="Barry K.W."/>
            <person name="Haridas S."/>
            <person name="Chen C."/>
            <person name="Bauer D."/>
            <person name="Andreopoulos W."/>
            <person name="Pangilinan J."/>
            <person name="LaButti K."/>
            <person name="Riley R."/>
            <person name="Lipzen A."/>
            <person name="Clum A."/>
            <person name="Drula E."/>
            <person name="Henrissat B."/>
            <person name="Kohler A."/>
            <person name="Grigoriev I.V."/>
            <person name="Martin F.M."/>
            <person name="Hacquard S."/>
        </authorList>
    </citation>
    <scope>NUCLEOTIDE SEQUENCE [LARGE SCALE GENOMIC DNA]</scope>
    <source>
        <strain evidence="2 3">MPI-CAGE-CH-0241</strain>
    </source>
</reference>
<dbReference type="InterPro" id="IPR010730">
    <property type="entry name" value="HET"/>
</dbReference>
<accession>A0A9P8VQ57</accession>
<dbReference type="PANTHER" id="PTHR33112">
    <property type="entry name" value="DOMAIN PROTEIN, PUTATIVE-RELATED"/>
    <property type="match status" value="1"/>
</dbReference>
<dbReference type="PANTHER" id="PTHR33112:SF16">
    <property type="entry name" value="HETEROKARYON INCOMPATIBILITY DOMAIN-CONTAINING PROTEIN"/>
    <property type="match status" value="1"/>
</dbReference>
<proteinExistence type="predicted"/>
<evidence type="ECO:0000259" key="1">
    <source>
        <dbReference type="Pfam" id="PF06985"/>
    </source>
</evidence>
<protein>
    <submittedName>
        <fullName evidence="2">Heterokaryon incompatibility protein-domain-containing protein</fullName>
    </submittedName>
</protein>
<name>A0A9P8VQ57_9HYPO</name>
<sequence>DINNLAKEVIRPWIDRCFLSSGFGDSPGHQFCILRNGSWSLPRVRDLPPLPTRVIDVGLKDQDISLRVRKPFFPGDKYEQDPDCAQYLILSYCWGRSNETAKTTKSNIQERMKRIDIGSLPKTIRDAIQLTRALGERYLWVDAVCIIQPVDGDNTDWLAEAPRMYAYYGNALCTIAATGAVDSASGSFIERPAQLFPVVSSALRPWVTTATTETVYIHPSTPLWWNAVVSAPLYKRGWATQERALSPRILHWTEHALYWECSGMRASEYRPGGLTVEESSVHENLQKEVHMNLGSIMKYSRSENLCWAWYRFIERYCWTHFTYSSDKLVALAGIARRINDHHPDQYAAGLWSEKLVEGLAWHTRYYTSGGPQRPATYIAPSWSWASVDAIVKFAVVGVDAWEWSARVIQV</sequence>
<feature type="non-terminal residue" evidence="2">
    <location>
        <position position="1"/>
    </location>
</feature>
<dbReference type="Proteomes" id="UP000777438">
    <property type="component" value="Unassembled WGS sequence"/>
</dbReference>
<evidence type="ECO:0000313" key="2">
    <source>
        <dbReference type="EMBL" id="KAH6871572.1"/>
    </source>
</evidence>
<dbReference type="Pfam" id="PF06985">
    <property type="entry name" value="HET"/>
    <property type="match status" value="1"/>
</dbReference>
<comment type="caution">
    <text evidence="2">The sequence shown here is derived from an EMBL/GenBank/DDBJ whole genome shotgun (WGS) entry which is preliminary data.</text>
</comment>
<feature type="non-terminal residue" evidence="2">
    <location>
        <position position="410"/>
    </location>
</feature>